<dbReference type="SUPFAM" id="SSF55298">
    <property type="entry name" value="YjgF-like"/>
    <property type="match status" value="1"/>
</dbReference>
<sequence>MMPRFKLYAPGRWGEKSANDYSYSMVMEVDGRVELSGQGGWRPDTLDFPGDSIPIEAEIDQAFENVAFMLKEVGLGWSHVAHVNSYHTLEPDGTILKATAEMARQFRLRMPNHKPIWTCLGVASLGDPAMRVEIRVTAFRD</sequence>
<name>A0A101KN72_RHILI</name>
<evidence type="ECO:0000313" key="2">
    <source>
        <dbReference type="Proteomes" id="UP000053176"/>
    </source>
</evidence>
<evidence type="ECO:0000313" key="1">
    <source>
        <dbReference type="EMBL" id="KUM23744.1"/>
    </source>
</evidence>
<dbReference type="GO" id="GO:0019239">
    <property type="term" value="F:deaminase activity"/>
    <property type="evidence" value="ECO:0007669"/>
    <property type="project" value="TreeGrafter"/>
</dbReference>
<dbReference type="AlphaFoldDB" id="A0A101KN72"/>
<dbReference type="GO" id="GO:0005829">
    <property type="term" value="C:cytosol"/>
    <property type="evidence" value="ECO:0007669"/>
    <property type="project" value="TreeGrafter"/>
</dbReference>
<organism evidence="1 2">
    <name type="scientific">Rhizobium loti</name>
    <name type="common">Mesorhizobium loti</name>
    <dbReference type="NCBI Taxonomy" id="381"/>
    <lineage>
        <taxon>Bacteria</taxon>
        <taxon>Pseudomonadati</taxon>
        <taxon>Pseudomonadota</taxon>
        <taxon>Alphaproteobacteria</taxon>
        <taxon>Hyphomicrobiales</taxon>
        <taxon>Phyllobacteriaceae</taxon>
        <taxon>Mesorhizobium</taxon>
    </lineage>
</organism>
<accession>A0A101KN72</accession>
<comment type="caution">
    <text evidence="1">The sequence shown here is derived from an EMBL/GenBank/DDBJ whole genome shotgun (WGS) entry which is preliminary data.</text>
</comment>
<dbReference type="Pfam" id="PF01042">
    <property type="entry name" value="Ribonuc_L-PSP"/>
    <property type="match status" value="1"/>
</dbReference>
<dbReference type="Gene3D" id="3.30.1330.40">
    <property type="entry name" value="RutC-like"/>
    <property type="match status" value="1"/>
</dbReference>
<dbReference type="PANTHER" id="PTHR11803:SF39">
    <property type="entry name" value="2-IMINOBUTANOATE_2-IMINOPROPANOATE DEAMINASE"/>
    <property type="match status" value="1"/>
</dbReference>
<protein>
    <submittedName>
        <fullName evidence="1">Uncharacterized protein</fullName>
    </submittedName>
</protein>
<dbReference type="EMBL" id="LPWA01000153">
    <property type="protein sequence ID" value="KUM23744.1"/>
    <property type="molecule type" value="Genomic_DNA"/>
</dbReference>
<dbReference type="PANTHER" id="PTHR11803">
    <property type="entry name" value="2-IMINOBUTANOATE/2-IMINOPROPANOATE DEAMINASE RIDA"/>
    <property type="match status" value="1"/>
</dbReference>
<reference evidence="1 2" key="1">
    <citation type="submission" date="2015-12" db="EMBL/GenBank/DDBJ databases">
        <title>Draft genome sequence of Mesorhizobium sp. UFLA 01-765, a multitolerant efficient symbiont and plant-growth promoting strain isolated from Zn-mining soil using Leucaena leucocephala as a trap plant.</title>
        <authorList>
            <person name="Rangel W.M."/>
            <person name="Thijs S."/>
            <person name="Longatti S.M."/>
            <person name="Moreira F.M."/>
            <person name="Weyens N."/>
            <person name="Vangronsveld J."/>
            <person name="Van Hamme J.D."/>
            <person name="Bottos E.M."/>
            <person name="Rineau F."/>
        </authorList>
    </citation>
    <scope>NUCLEOTIDE SEQUENCE [LARGE SCALE GENOMIC DNA]</scope>
    <source>
        <strain evidence="1 2">UFLA 01-765</strain>
    </source>
</reference>
<proteinExistence type="predicted"/>
<dbReference type="InterPro" id="IPR006175">
    <property type="entry name" value="YjgF/YER057c/UK114"/>
</dbReference>
<dbReference type="Proteomes" id="UP000053176">
    <property type="component" value="Unassembled WGS sequence"/>
</dbReference>
<dbReference type="InterPro" id="IPR035959">
    <property type="entry name" value="RutC-like_sf"/>
</dbReference>
<gene>
    <name evidence="1" type="ORF">AU467_07800</name>
</gene>